<name>A0A0E9W669_ANGAN</name>
<sequence>MKQQAIKKPKTAINIKLLWIL</sequence>
<protein>
    <submittedName>
        <fullName evidence="1">Uncharacterized protein</fullName>
    </submittedName>
</protein>
<reference evidence="1" key="1">
    <citation type="submission" date="2014-11" db="EMBL/GenBank/DDBJ databases">
        <authorList>
            <person name="Amaro Gonzalez C."/>
        </authorList>
    </citation>
    <scope>NUCLEOTIDE SEQUENCE</scope>
</reference>
<dbReference type="EMBL" id="GBXM01023482">
    <property type="protein sequence ID" value="JAH85095.1"/>
    <property type="molecule type" value="Transcribed_RNA"/>
</dbReference>
<dbReference type="AlphaFoldDB" id="A0A0E9W669"/>
<evidence type="ECO:0000313" key="1">
    <source>
        <dbReference type="EMBL" id="JAH85095.1"/>
    </source>
</evidence>
<accession>A0A0E9W669</accession>
<organism evidence="1">
    <name type="scientific">Anguilla anguilla</name>
    <name type="common">European freshwater eel</name>
    <name type="synonym">Muraena anguilla</name>
    <dbReference type="NCBI Taxonomy" id="7936"/>
    <lineage>
        <taxon>Eukaryota</taxon>
        <taxon>Metazoa</taxon>
        <taxon>Chordata</taxon>
        <taxon>Craniata</taxon>
        <taxon>Vertebrata</taxon>
        <taxon>Euteleostomi</taxon>
        <taxon>Actinopterygii</taxon>
        <taxon>Neopterygii</taxon>
        <taxon>Teleostei</taxon>
        <taxon>Anguilliformes</taxon>
        <taxon>Anguillidae</taxon>
        <taxon>Anguilla</taxon>
    </lineage>
</organism>
<reference evidence="1" key="2">
    <citation type="journal article" date="2015" name="Fish Shellfish Immunol.">
        <title>Early steps in the European eel (Anguilla anguilla)-Vibrio vulnificus interaction in the gills: Role of the RtxA13 toxin.</title>
        <authorList>
            <person name="Callol A."/>
            <person name="Pajuelo D."/>
            <person name="Ebbesson L."/>
            <person name="Teles M."/>
            <person name="MacKenzie S."/>
            <person name="Amaro C."/>
        </authorList>
    </citation>
    <scope>NUCLEOTIDE SEQUENCE</scope>
</reference>
<proteinExistence type="predicted"/>